<dbReference type="GO" id="GO:0019277">
    <property type="term" value="P:UDP-N-acetylgalactosamine biosynthetic process"/>
    <property type="evidence" value="ECO:0007669"/>
    <property type="project" value="InterPro"/>
</dbReference>
<dbReference type="GO" id="GO:0071555">
    <property type="term" value="P:cell wall organization"/>
    <property type="evidence" value="ECO:0007669"/>
    <property type="project" value="UniProtKB-KW"/>
</dbReference>
<dbReference type="GO" id="GO:0005737">
    <property type="term" value="C:cytoplasm"/>
    <property type="evidence" value="ECO:0007669"/>
    <property type="project" value="UniProtKB-SubCell"/>
</dbReference>
<name>A0A0G0C2K2_UNCC3</name>
<proteinExistence type="inferred from homology"/>
<dbReference type="InterPro" id="IPR013792">
    <property type="entry name" value="RNA3'P_cycl/enolpyr_Trfase_a/b"/>
</dbReference>
<feature type="modified residue" description="2-(S-cysteinyl)pyruvic acid O-phosphothioketal" evidence="12">
    <location>
        <position position="118"/>
    </location>
</feature>
<keyword evidence="12" id="KW-0670">Pyruvate</keyword>
<feature type="domain" description="Enolpyruvate transferase" evidence="13">
    <location>
        <begin position="8"/>
        <end position="428"/>
    </location>
</feature>
<feature type="binding site" evidence="12">
    <location>
        <position position="330"/>
    </location>
    <ligand>
        <name>UDP-N-acetyl-alpha-D-glucosamine</name>
        <dbReference type="ChEBI" id="CHEBI:57705"/>
    </ligand>
</feature>
<dbReference type="GO" id="GO:0009252">
    <property type="term" value="P:peptidoglycan biosynthetic process"/>
    <property type="evidence" value="ECO:0007669"/>
    <property type="project" value="UniProtKB-UniRule"/>
</dbReference>
<dbReference type="CDD" id="cd01555">
    <property type="entry name" value="UdpNAET"/>
    <property type="match status" value="1"/>
</dbReference>
<evidence type="ECO:0000256" key="12">
    <source>
        <dbReference type="HAMAP-Rule" id="MF_00111"/>
    </source>
</evidence>
<evidence type="ECO:0000256" key="8">
    <source>
        <dbReference type="ARBA" id="ARBA00023306"/>
    </source>
</evidence>
<dbReference type="Gene3D" id="3.65.10.10">
    <property type="entry name" value="Enolpyruvate transferase domain"/>
    <property type="match status" value="2"/>
</dbReference>
<accession>A0A0G0C2K2</accession>
<feature type="binding site" evidence="12">
    <location>
        <position position="308"/>
    </location>
    <ligand>
        <name>UDP-N-acetyl-alpha-D-glucosamine</name>
        <dbReference type="ChEBI" id="CHEBI:57705"/>
    </ligand>
</feature>
<evidence type="ECO:0000256" key="5">
    <source>
        <dbReference type="ARBA" id="ARBA00022679"/>
    </source>
</evidence>
<dbReference type="InterPro" id="IPR001986">
    <property type="entry name" value="Enolpyruvate_Tfrase_dom"/>
</dbReference>
<comment type="function">
    <text evidence="12">Cell wall formation. Adds enolpyruvyl to UDP-N-acetylglucosamine.</text>
</comment>
<dbReference type="GO" id="GO:0008360">
    <property type="term" value="P:regulation of cell shape"/>
    <property type="evidence" value="ECO:0007669"/>
    <property type="project" value="UniProtKB-KW"/>
</dbReference>
<gene>
    <name evidence="12" type="primary">murA</name>
    <name evidence="14" type="ORF">UR67_C0001G0200</name>
</gene>
<protein>
    <recommendedName>
        <fullName evidence="12">UDP-N-acetylglucosamine 1-carboxyvinyltransferase</fullName>
        <ecNumber evidence="12">2.5.1.7</ecNumber>
    </recommendedName>
    <alternativeName>
        <fullName evidence="12">Enoylpyruvate transferase</fullName>
    </alternativeName>
    <alternativeName>
        <fullName evidence="12">UDP-N-acetylglucosamine enolpyruvyl transferase</fullName>
        <shortName evidence="12">EPT</shortName>
    </alternativeName>
</protein>
<comment type="caution">
    <text evidence="14">The sequence shown here is derived from an EMBL/GenBank/DDBJ whole genome shotgun (WGS) entry which is preliminary data.</text>
</comment>
<dbReference type="NCBIfam" id="NF006873">
    <property type="entry name" value="PRK09369.1"/>
    <property type="match status" value="1"/>
</dbReference>
<dbReference type="InterPro" id="IPR005750">
    <property type="entry name" value="UDP_GlcNAc_COvinyl_MurA"/>
</dbReference>
<evidence type="ECO:0000256" key="6">
    <source>
        <dbReference type="ARBA" id="ARBA00022960"/>
    </source>
</evidence>
<feature type="active site" description="Proton donor" evidence="12">
    <location>
        <position position="118"/>
    </location>
</feature>
<dbReference type="PANTHER" id="PTHR43783:SF1">
    <property type="entry name" value="UDP-N-ACETYLGLUCOSAMINE 1-CARBOXYVINYLTRANSFERASE"/>
    <property type="match status" value="1"/>
</dbReference>
<evidence type="ECO:0000259" key="13">
    <source>
        <dbReference type="Pfam" id="PF00275"/>
    </source>
</evidence>
<feature type="binding site" evidence="12">
    <location>
        <begin position="23"/>
        <end position="24"/>
    </location>
    <ligand>
        <name>phosphoenolpyruvate</name>
        <dbReference type="ChEBI" id="CHEBI:58702"/>
    </ligand>
</feature>
<evidence type="ECO:0000256" key="7">
    <source>
        <dbReference type="ARBA" id="ARBA00022984"/>
    </source>
</evidence>
<evidence type="ECO:0000256" key="3">
    <source>
        <dbReference type="ARBA" id="ARBA00022490"/>
    </source>
</evidence>
<keyword evidence="9 12" id="KW-0961">Cell wall biogenesis/degradation</keyword>
<dbReference type="GO" id="GO:0051301">
    <property type="term" value="P:cell division"/>
    <property type="evidence" value="ECO:0007669"/>
    <property type="project" value="UniProtKB-KW"/>
</dbReference>
<dbReference type="PANTHER" id="PTHR43783">
    <property type="entry name" value="UDP-N-ACETYLGLUCOSAMINE 1-CARBOXYVINYLTRANSFERASE"/>
    <property type="match status" value="1"/>
</dbReference>
<evidence type="ECO:0000256" key="4">
    <source>
        <dbReference type="ARBA" id="ARBA00022618"/>
    </source>
</evidence>
<dbReference type="UniPathway" id="UPA00219"/>
<dbReference type="EMBL" id="LBQB01000001">
    <property type="protein sequence ID" value="KKP70291.1"/>
    <property type="molecule type" value="Genomic_DNA"/>
</dbReference>
<dbReference type="EC" id="2.5.1.7" evidence="12"/>
<dbReference type="Pfam" id="PF00275">
    <property type="entry name" value="EPSP_synthase"/>
    <property type="match status" value="1"/>
</dbReference>
<organism evidence="14 15">
    <name type="scientific">candidate division CPR3 bacterium GW2011_GWF2_35_18</name>
    <dbReference type="NCBI Taxonomy" id="1618350"/>
    <lineage>
        <taxon>Bacteria</taxon>
        <taxon>Bacteria division CPR3</taxon>
    </lineage>
</organism>
<evidence type="ECO:0000313" key="15">
    <source>
        <dbReference type="Proteomes" id="UP000034581"/>
    </source>
</evidence>
<evidence type="ECO:0000256" key="11">
    <source>
        <dbReference type="ARBA" id="ARBA00047527"/>
    </source>
</evidence>
<dbReference type="HAMAP" id="MF_00111">
    <property type="entry name" value="MurA"/>
    <property type="match status" value="1"/>
</dbReference>
<comment type="subcellular location">
    <subcellularLocation>
        <location evidence="1 12">Cytoplasm</location>
    </subcellularLocation>
</comment>
<dbReference type="InterPro" id="IPR036968">
    <property type="entry name" value="Enolpyruvate_Tfrase_sf"/>
</dbReference>
<comment type="similarity">
    <text evidence="10 12">Belongs to the EPSP synthase family. MurA subfamily.</text>
</comment>
<evidence type="ECO:0000256" key="10">
    <source>
        <dbReference type="ARBA" id="ARBA00038367"/>
    </source>
</evidence>
<comment type="caution">
    <text evidence="12">Lacks conserved residue(s) required for the propagation of feature annotation.</text>
</comment>
<dbReference type="InterPro" id="IPR050068">
    <property type="entry name" value="MurA_subfamily"/>
</dbReference>
<keyword evidence="5 12" id="KW-0808">Transferase</keyword>
<comment type="pathway">
    <text evidence="2 12">Cell wall biogenesis; peptidoglycan biosynthesis.</text>
</comment>
<dbReference type="AlphaFoldDB" id="A0A0G0C2K2"/>
<evidence type="ECO:0000256" key="1">
    <source>
        <dbReference type="ARBA" id="ARBA00004496"/>
    </source>
</evidence>
<dbReference type="Proteomes" id="UP000034581">
    <property type="component" value="Unassembled WGS sequence"/>
</dbReference>
<sequence>MREKYVIEGGSPLSGTIEISGAKNAVLKMIPAAILTDQKVILKNVPHISDVDTVLAAVATLGVRSKWKAKHTLELDASNITSHKVPLEIVSKMRASFVILGPMLSRFKKATIANPGGCRIGARPVNRHIEALEKLGAKVTYTEGYYHIDGSSLHEAEVCFEKSTHTGTENLILASVLTIGKTVINNAAAEPEIDDLMTMLNLMGAKIKRVEERKIEIEGVEKLSGVTYEIMPDRNEAVTFAIAAGVTGGKLFLKGIESKYLVSFLNKASQVGLEYQATDKGIHFWRNHNKEFQPIDLETGVHPGFMTDWQPPFALLLSQANGISTIHETVMDKRFGYVDELKNMGFKAERFNPEGFDTSKYNFNTEDNEGFHAIRINGSVKLKGATLEMPDLRAGATLVLAALMADGVSELYGIHHVSRGYEELEERLYKVGAKIKKIVEK</sequence>
<dbReference type="PATRIC" id="fig|1618350.3.peg.208"/>
<keyword evidence="3 12" id="KW-0963">Cytoplasm</keyword>
<evidence type="ECO:0000256" key="9">
    <source>
        <dbReference type="ARBA" id="ARBA00023316"/>
    </source>
</evidence>
<reference evidence="14 15" key="1">
    <citation type="journal article" date="2015" name="Nature">
        <title>rRNA introns, odd ribosomes, and small enigmatic genomes across a large radiation of phyla.</title>
        <authorList>
            <person name="Brown C.T."/>
            <person name="Hug L.A."/>
            <person name="Thomas B.C."/>
            <person name="Sharon I."/>
            <person name="Castelle C.J."/>
            <person name="Singh A."/>
            <person name="Wilkins M.J."/>
            <person name="Williams K.H."/>
            <person name="Banfield J.F."/>
        </authorList>
    </citation>
    <scope>NUCLEOTIDE SEQUENCE [LARGE SCALE GENOMIC DNA]</scope>
</reference>
<dbReference type="STRING" id="1618350.UR67_C0001G0200"/>
<feature type="binding site" evidence="12">
    <location>
        <position position="94"/>
    </location>
    <ligand>
        <name>UDP-N-acetyl-alpha-D-glucosamine</name>
        <dbReference type="ChEBI" id="CHEBI:57705"/>
    </ligand>
</feature>
<keyword evidence="7 12" id="KW-0573">Peptidoglycan synthesis</keyword>
<keyword evidence="4 12" id="KW-0132">Cell division</keyword>
<comment type="catalytic activity">
    <reaction evidence="11 12">
        <text>phosphoenolpyruvate + UDP-N-acetyl-alpha-D-glucosamine = UDP-N-acetyl-3-O-(1-carboxyvinyl)-alpha-D-glucosamine + phosphate</text>
        <dbReference type="Rhea" id="RHEA:18681"/>
        <dbReference type="ChEBI" id="CHEBI:43474"/>
        <dbReference type="ChEBI" id="CHEBI:57705"/>
        <dbReference type="ChEBI" id="CHEBI:58702"/>
        <dbReference type="ChEBI" id="CHEBI:68483"/>
        <dbReference type="EC" id="2.5.1.7"/>
    </reaction>
</comment>
<evidence type="ECO:0000313" key="14">
    <source>
        <dbReference type="EMBL" id="KKP70291.1"/>
    </source>
</evidence>
<evidence type="ECO:0000256" key="2">
    <source>
        <dbReference type="ARBA" id="ARBA00004752"/>
    </source>
</evidence>
<dbReference type="NCBIfam" id="TIGR01072">
    <property type="entry name" value="murA"/>
    <property type="match status" value="1"/>
</dbReference>
<dbReference type="GO" id="GO:0008760">
    <property type="term" value="F:UDP-N-acetylglucosamine 1-carboxyvinyltransferase activity"/>
    <property type="evidence" value="ECO:0007669"/>
    <property type="project" value="UniProtKB-UniRule"/>
</dbReference>
<dbReference type="SUPFAM" id="SSF55205">
    <property type="entry name" value="EPT/RTPC-like"/>
    <property type="match status" value="1"/>
</dbReference>
<keyword evidence="8 12" id="KW-0131">Cell cycle</keyword>
<keyword evidence="6 12" id="KW-0133">Cell shape</keyword>